<sequence length="83" mass="8919">MSEGNVVVTCRDCTLEESFENLGRARVALDDHELETGHDVDWRIIRVAGGVEQAGADAGVCGIPGCENTDSALLDWQNTDGEK</sequence>
<organism evidence="1 2">
    <name type="scientific">Haloprofundus marisrubri</name>
    <dbReference type="NCBI Taxonomy" id="1514971"/>
    <lineage>
        <taxon>Archaea</taxon>
        <taxon>Methanobacteriati</taxon>
        <taxon>Methanobacteriota</taxon>
        <taxon>Stenosarchaea group</taxon>
        <taxon>Halobacteria</taxon>
        <taxon>Halobacteriales</taxon>
        <taxon>Haloferacaceae</taxon>
        <taxon>Haloprofundus</taxon>
    </lineage>
</organism>
<gene>
    <name evidence="1" type="ORF">AUR64_03500</name>
</gene>
<name>A0A0W1RDQ7_9EURY</name>
<dbReference type="OrthoDB" id="200060at2157"/>
<dbReference type="EMBL" id="LOPU01000003">
    <property type="protein sequence ID" value="KTG11575.1"/>
    <property type="molecule type" value="Genomic_DNA"/>
</dbReference>
<keyword evidence="2" id="KW-1185">Reference proteome</keyword>
<protein>
    <submittedName>
        <fullName evidence="1">Uncharacterized protein</fullName>
    </submittedName>
</protein>
<evidence type="ECO:0000313" key="2">
    <source>
        <dbReference type="Proteomes" id="UP000054387"/>
    </source>
</evidence>
<proteinExistence type="predicted"/>
<dbReference type="RefSeq" id="WP_058580059.1">
    <property type="nucleotide sequence ID" value="NZ_LOPU01000003.1"/>
</dbReference>
<dbReference type="InterPro" id="IPR055964">
    <property type="entry name" value="DUF7542"/>
</dbReference>
<dbReference type="Pfam" id="PF24398">
    <property type="entry name" value="DUF7542"/>
    <property type="match status" value="1"/>
</dbReference>
<reference evidence="1 2" key="1">
    <citation type="submission" date="2015-12" db="EMBL/GenBank/DDBJ databases">
        <title>Haloprofundus marisrubri gen. nov., sp. nov., an extremely halophilic archaeon isolated from the Discovery deep brine-seawater interface in the Red Sea.</title>
        <authorList>
            <person name="Zhang G."/>
            <person name="Stingl U."/>
            <person name="Rashid M."/>
        </authorList>
    </citation>
    <scope>NUCLEOTIDE SEQUENCE [LARGE SCALE GENOMIC DNA]</scope>
    <source>
        <strain evidence="1 2">SB9</strain>
    </source>
</reference>
<dbReference type="Proteomes" id="UP000054387">
    <property type="component" value="Unassembled WGS sequence"/>
</dbReference>
<evidence type="ECO:0000313" key="1">
    <source>
        <dbReference type="EMBL" id="KTG11575.1"/>
    </source>
</evidence>
<dbReference type="AlphaFoldDB" id="A0A0W1RDQ7"/>
<accession>A0A0W1RDQ7</accession>
<comment type="caution">
    <text evidence="1">The sequence shown here is derived from an EMBL/GenBank/DDBJ whole genome shotgun (WGS) entry which is preliminary data.</text>
</comment>